<protein>
    <recommendedName>
        <fullName evidence="2">Bacterial type II secretion system protein E domain-containing protein</fullName>
    </recommendedName>
</protein>
<sequence>MVPEEIKKFISDAKAKNASDVHICANTPVMYRIGRKLMRASHGVVPPDITKQLCYSLLSPELIAEFERNHDVDLMLADGEGR</sequence>
<dbReference type="Gene3D" id="3.30.450.90">
    <property type="match status" value="1"/>
</dbReference>
<evidence type="ECO:0000313" key="1">
    <source>
        <dbReference type="EMBL" id="GAH27844.1"/>
    </source>
</evidence>
<accession>X1FEK2</accession>
<name>X1FEK2_9ZZZZ</name>
<organism evidence="1">
    <name type="scientific">marine sediment metagenome</name>
    <dbReference type="NCBI Taxonomy" id="412755"/>
    <lineage>
        <taxon>unclassified sequences</taxon>
        <taxon>metagenomes</taxon>
        <taxon>ecological metagenomes</taxon>
    </lineage>
</organism>
<dbReference type="InterPro" id="IPR027417">
    <property type="entry name" value="P-loop_NTPase"/>
</dbReference>
<proteinExistence type="predicted"/>
<reference evidence="1" key="1">
    <citation type="journal article" date="2014" name="Front. Microbiol.">
        <title>High frequency of phylogenetically diverse reductive dehalogenase-homologous genes in deep subseafloor sedimentary metagenomes.</title>
        <authorList>
            <person name="Kawai M."/>
            <person name="Futagami T."/>
            <person name="Toyoda A."/>
            <person name="Takaki Y."/>
            <person name="Nishi S."/>
            <person name="Hori S."/>
            <person name="Arai W."/>
            <person name="Tsubouchi T."/>
            <person name="Morono Y."/>
            <person name="Uchiyama I."/>
            <person name="Ito T."/>
            <person name="Fujiyama A."/>
            <person name="Inagaki F."/>
            <person name="Takami H."/>
        </authorList>
    </citation>
    <scope>NUCLEOTIDE SEQUENCE</scope>
    <source>
        <strain evidence="1">Expedition CK06-06</strain>
    </source>
</reference>
<dbReference type="AlphaFoldDB" id="X1FEK2"/>
<comment type="caution">
    <text evidence="1">The sequence shown here is derived from an EMBL/GenBank/DDBJ whole genome shotgun (WGS) entry which is preliminary data.</text>
</comment>
<evidence type="ECO:0008006" key="2">
    <source>
        <dbReference type="Google" id="ProtNLM"/>
    </source>
</evidence>
<feature type="non-terminal residue" evidence="1">
    <location>
        <position position="82"/>
    </location>
</feature>
<dbReference type="SUPFAM" id="SSF52540">
    <property type="entry name" value="P-loop containing nucleoside triphosphate hydrolases"/>
    <property type="match status" value="1"/>
</dbReference>
<dbReference type="EMBL" id="BARU01005178">
    <property type="protein sequence ID" value="GAH27844.1"/>
    <property type="molecule type" value="Genomic_DNA"/>
</dbReference>
<gene>
    <name evidence="1" type="ORF">S03H2_10013</name>
</gene>